<organism evidence="9 10">
    <name type="scientific">Calicophoron daubneyi</name>
    <name type="common">Rumen fluke</name>
    <name type="synonym">Paramphistomum daubneyi</name>
    <dbReference type="NCBI Taxonomy" id="300641"/>
    <lineage>
        <taxon>Eukaryota</taxon>
        <taxon>Metazoa</taxon>
        <taxon>Spiralia</taxon>
        <taxon>Lophotrochozoa</taxon>
        <taxon>Platyhelminthes</taxon>
        <taxon>Trematoda</taxon>
        <taxon>Digenea</taxon>
        <taxon>Plagiorchiida</taxon>
        <taxon>Pronocephalata</taxon>
        <taxon>Paramphistomoidea</taxon>
        <taxon>Paramphistomidae</taxon>
        <taxon>Calicophoron</taxon>
    </lineage>
</organism>
<name>A0AAV2TIR4_CALDB</name>
<keyword evidence="6 8" id="KW-1133">Transmembrane helix</keyword>
<evidence type="ECO:0000256" key="2">
    <source>
        <dbReference type="ARBA" id="ARBA00004687"/>
    </source>
</evidence>
<evidence type="ECO:0000313" key="10">
    <source>
        <dbReference type="Proteomes" id="UP001497525"/>
    </source>
</evidence>
<evidence type="ECO:0000256" key="5">
    <source>
        <dbReference type="ARBA" id="ARBA00022824"/>
    </source>
</evidence>
<keyword evidence="7 8" id="KW-0472">Membrane</keyword>
<dbReference type="InterPro" id="IPR009580">
    <property type="entry name" value="GPI_biosynthesis_protein_Pig-F"/>
</dbReference>
<dbReference type="GO" id="GO:0005789">
    <property type="term" value="C:endoplasmic reticulum membrane"/>
    <property type="evidence" value="ECO:0007669"/>
    <property type="project" value="UniProtKB-SubCell"/>
</dbReference>
<keyword evidence="5" id="KW-0256">Endoplasmic reticulum</keyword>
<evidence type="ECO:0008006" key="11">
    <source>
        <dbReference type="Google" id="ProtNLM"/>
    </source>
</evidence>
<feature type="transmembrane region" description="Helical" evidence="8">
    <location>
        <begin position="12"/>
        <end position="30"/>
    </location>
</feature>
<dbReference type="AlphaFoldDB" id="A0AAV2TIR4"/>
<evidence type="ECO:0000313" key="9">
    <source>
        <dbReference type="EMBL" id="CAL5136246.1"/>
    </source>
</evidence>
<comment type="caution">
    <text evidence="9">The sequence shown here is derived from an EMBL/GenBank/DDBJ whole genome shotgun (WGS) entry which is preliminary data.</text>
</comment>
<feature type="transmembrane region" description="Helical" evidence="8">
    <location>
        <begin position="111"/>
        <end position="131"/>
    </location>
</feature>
<feature type="transmembrane region" description="Helical" evidence="8">
    <location>
        <begin position="75"/>
        <end position="99"/>
    </location>
</feature>
<evidence type="ECO:0000256" key="7">
    <source>
        <dbReference type="ARBA" id="ARBA00023136"/>
    </source>
</evidence>
<dbReference type="Proteomes" id="UP001497525">
    <property type="component" value="Unassembled WGS sequence"/>
</dbReference>
<evidence type="ECO:0000256" key="4">
    <source>
        <dbReference type="ARBA" id="ARBA00022692"/>
    </source>
</evidence>
<evidence type="ECO:0000256" key="6">
    <source>
        <dbReference type="ARBA" id="ARBA00022989"/>
    </source>
</evidence>
<keyword evidence="3" id="KW-0337">GPI-anchor biosynthesis</keyword>
<evidence type="ECO:0000256" key="3">
    <source>
        <dbReference type="ARBA" id="ARBA00022502"/>
    </source>
</evidence>
<sequence length="163" mass="18540">MPGFFENVFTLLRSVVFYIFICVFLGAPLLEKHIETLSLAILLTCFTTVPLISIEECTTSRINSIYFSPNQPHEWFLAFLGYGSLFGAWASAGLLILDWNRPWQAWPYPCMMGAVCGAVIGTLFYLIYPFVRRRLFGLPMKGNFHSKSIAVNPFVQDVKVRLD</sequence>
<dbReference type="GO" id="GO:0006506">
    <property type="term" value="P:GPI anchor biosynthetic process"/>
    <property type="evidence" value="ECO:0007669"/>
    <property type="project" value="UniProtKB-KW"/>
</dbReference>
<reference evidence="9" key="1">
    <citation type="submission" date="2024-06" db="EMBL/GenBank/DDBJ databases">
        <authorList>
            <person name="Liu X."/>
            <person name="Lenzi L."/>
            <person name="Haldenby T S."/>
            <person name="Uol C."/>
        </authorList>
    </citation>
    <scope>NUCLEOTIDE SEQUENCE</scope>
</reference>
<proteinExistence type="predicted"/>
<evidence type="ECO:0000256" key="1">
    <source>
        <dbReference type="ARBA" id="ARBA00004477"/>
    </source>
</evidence>
<comment type="subcellular location">
    <subcellularLocation>
        <location evidence="1">Endoplasmic reticulum membrane</location>
        <topology evidence="1">Multi-pass membrane protein</topology>
    </subcellularLocation>
</comment>
<keyword evidence="4 8" id="KW-0812">Transmembrane</keyword>
<gene>
    <name evidence="9" type="ORF">CDAUBV1_LOCUS10317</name>
</gene>
<protein>
    <recommendedName>
        <fullName evidence="11">Phosphatidylinositol-glycan biosynthesis class F protein</fullName>
    </recommendedName>
</protein>
<accession>A0AAV2TIR4</accession>
<dbReference type="EMBL" id="CAXLJL010000290">
    <property type="protein sequence ID" value="CAL5136246.1"/>
    <property type="molecule type" value="Genomic_DNA"/>
</dbReference>
<evidence type="ECO:0000256" key="8">
    <source>
        <dbReference type="SAM" id="Phobius"/>
    </source>
</evidence>
<comment type="pathway">
    <text evidence="2">Glycolipid biosynthesis; glycosylphosphatidylinositol-anchor biosynthesis.</text>
</comment>
<feature type="transmembrane region" description="Helical" evidence="8">
    <location>
        <begin position="36"/>
        <end position="54"/>
    </location>
</feature>
<dbReference type="Pfam" id="PF06699">
    <property type="entry name" value="PIG-F"/>
    <property type="match status" value="1"/>
</dbReference>